<evidence type="ECO:0000256" key="2">
    <source>
        <dbReference type="ARBA" id="ARBA00023242"/>
    </source>
</evidence>
<evidence type="ECO:0000259" key="3">
    <source>
        <dbReference type="Pfam" id="PF00730"/>
    </source>
</evidence>
<keyword evidence="5" id="KW-1185">Reference proteome</keyword>
<dbReference type="InterPro" id="IPR011257">
    <property type="entry name" value="DNA_glycosylase"/>
</dbReference>
<dbReference type="SUPFAM" id="SSF48150">
    <property type="entry name" value="DNA-glycosylase"/>
    <property type="match status" value="1"/>
</dbReference>
<organism evidence="4 5">
    <name type="scientific">Massarina eburnea CBS 473.64</name>
    <dbReference type="NCBI Taxonomy" id="1395130"/>
    <lineage>
        <taxon>Eukaryota</taxon>
        <taxon>Fungi</taxon>
        <taxon>Dikarya</taxon>
        <taxon>Ascomycota</taxon>
        <taxon>Pezizomycotina</taxon>
        <taxon>Dothideomycetes</taxon>
        <taxon>Pleosporomycetidae</taxon>
        <taxon>Pleosporales</taxon>
        <taxon>Massarineae</taxon>
        <taxon>Massarinaceae</taxon>
        <taxon>Massarina</taxon>
    </lineage>
</organism>
<dbReference type="AlphaFoldDB" id="A0A6A6RNR4"/>
<comment type="subcellular location">
    <subcellularLocation>
        <location evidence="1">Nucleus</location>
    </subcellularLocation>
</comment>
<accession>A0A6A6RNR4</accession>
<reference evidence="4" key="1">
    <citation type="journal article" date="2020" name="Stud. Mycol.">
        <title>101 Dothideomycetes genomes: a test case for predicting lifestyles and emergence of pathogens.</title>
        <authorList>
            <person name="Haridas S."/>
            <person name="Albert R."/>
            <person name="Binder M."/>
            <person name="Bloem J."/>
            <person name="Labutti K."/>
            <person name="Salamov A."/>
            <person name="Andreopoulos B."/>
            <person name="Baker S."/>
            <person name="Barry K."/>
            <person name="Bills G."/>
            <person name="Bluhm B."/>
            <person name="Cannon C."/>
            <person name="Castanera R."/>
            <person name="Culley D."/>
            <person name="Daum C."/>
            <person name="Ezra D."/>
            <person name="Gonzalez J."/>
            <person name="Henrissat B."/>
            <person name="Kuo A."/>
            <person name="Liang C."/>
            <person name="Lipzen A."/>
            <person name="Lutzoni F."/>
            <person name="Magnuson J."/>
            <person name="Mondo S."/>
            <person name="Nolan M."/>
            <person name="Ohm R."/>
            <person name="Pangilinan J."/>
            <person name="Park H.-J."/>
            <person name="Ramirez L."/>
            <person name="Alfaro M."/>
            <person name="Sun H."/>
            <person name="Tritt A."/>
            <person name="Yoshinaga Y."/>
            <person name="Zwiers L.-H."/>
            <person name="Turgeon B."/>
            <person name="Goodwin S."/>
            <person name="Spatafora J."/>
            <person name="Crous P."/>
            <person name="Grigoriev I."/>
        </authorList>
    </citation>
    <scope>NUCLEOTIDE SEQUENCE</scope>
    <source>
        <strain evidence="4">CBS 473.64</strain>
    </source>
</reference>
<evidence type="ECO:0000256" key="1">
    <source>
        <dbReference type="ARBA" id="ARBA00004123"/>
    </source>
</evidence>
<evidence type="ECO:0000313" key="5">
    <source>
        <dbReference type="Proteomes" id="UP000799753"/>
    </source>
</evidence>
<dbReference type="Gene3D" id="1.10.340.30">
    <property type="entry name" value="Hypothetical protein, domain 2"/>
    <property type="match status" value="1"/>
</dbReference>
<dbReference type="InterPro" id="IPR003265">
    <property type="entry name" value="HhH-GPD_domain"/>
</dbReference>
<dbReference type="PANTHER" id="PTHR15074:SF0">
    <property type="entry name" value="METHYL-CPG-BINDING DOMAIN PROTEIN 4-LIKE PROTEIN"/>
    <property type="match status" value="1"/>
</dbReference>
<proteinExistence type="predicted"/>
<dbReference type="GO" id="GO:0006285">
    <property type="term" value="P:base-excision repair, AP site formation"/>
    <property type="evidence" value="ECO:0007669"/>
    <property type="project" value="UniProtKB-ARBA"/>
</dbReference>
<keyword evidence="2" id="KW-0539">Nucleus</keyword>
<dbReference type="GO" id="GO:0003824">
    <property type="term" value="F:catalytic activity"/>
    <property type="evidence" value="ECO:0007669"/>
    <property type="project" value="InterPro"/>
</dbReference>
<dbReference type="OrthoDB" id="10265068at2759"/>
<sequence>LIQERIQGNLFSLCLQAILWNKTRGAVARPILWKILCTYPTAESLAAASVDDVERDIRTLGLQRERANRMIDMAQVWVYLPPHPSRRYQRRDYPRRGNGRETKKGEMLGLNDAREGWEIAHLPGIGEYGLDSYRIFGRDRLRGVHDNPEVEPEWKRLVPRDKELGPYVKWKWAQEGWNYNVVTGNRER</sequence>
<feature type="non-terminal residue" evidence="4">
    <location>
        <position position="188"/>
    </location>
</feature>
<gene>
    <name evidence="4" type="ORF">P280DRAFT_358884</name>
</gene>
<dbReference type="GO" id="GO:0003677">
    <property type="term" value="F:DNA binding"/>
    <property type="evidence" value="ECO:0007669"/>
    <property type="project" value="InterPro"/>
</dbReference>
<feature type="domain" description="HhH-GPD" evidence="3">
    <location>
        <begin position="17"/>
        <end position="99"/>
    </location>
</feature>
<dbReference type="InterPro" id="IPR045138">
    <property type="entry name" value="MeCP2/MBD4"/>
</dbReference>
<dbReference type="Proteomes" id="UP000799753">
    <property type="component" value="Unassembled WGS sequence"/>
</dbReference>
<dbReference type="PANTHER" id="PTHR15074">
    <property type="entry name" value="METHYL-CPG-BINDING PROTEIN"/>
    <property type="match status" value="1"/>
</dbReference>
<dbReference type="GO" id="GO:0005634">
    <property type="term" value="C:nucleus"/>
    <property type="evidence" value="ECO:0007669"/>
    <property type="project" value="UniProtKB-SubCell"/>
</dbReference>
<feature type="non-terminal residue" evidence="4">
    <location>
        <position position="1"/>
    </location>
</feature>
<dbReference type="Pfam" id="PF00730">
    <property type="entry name" value="HhH-GPD"/>
    <property type="match status" value="1"/>
</dbReference>
<dbReference type="EMBL" id="MU006803">
    <property type="protein sequence ID" value="KAF2635818.1"/>
    <property type="molecule type" value="Genomic_DNA"/>
</dbReference>
<name>A0A6A6RNR4_9PLEO</name>
<protein>
    <recommendedName>
        <fullName evidence="3">HhH-GPD domain-containing protein</fullName>
    </recommendedName>
</protein>
<evidence type="ECO:0000313" key="4">
    <source>
        <dbReference type="EMBL" id="KAF2635818.1"/>
    </source>
</evidence>